<dbReference type="AlphaFoldDB" id="A0A915KQL2"/>
<dbReference type="Proteomes" id="UP000887565">
    <property type="component" value="Unplaced"/>
</dbReference>
<dbReference type="PANTHER" id="PTHR20835:SF0">
    <property type="entry name" value="E3 UBIQUITIN-PROTEIN LIGASE PPP1R11"/>
    <property type="match status" value="1"/>
</dbReference>
<name>A0A915KQL2_ROMCU</name>
<feature type="region of interest" description="Disordered" evidence="3">
    <location>
        <begin position="1"/>
        <end position="29"/>
    </location>
</feature>
<keyword evidence="4" id="KW-1185">Reference proteome</keyword>
<evidence type="ECO:0000313" key="5">
    <source>
        <dbReference type="WBParaSite" id="nRc.2.0.1.t41177-RA"/>
    </source>
</evidence>
<dbReference type="Pfam" id="PF07491">
    <property type="entry name" value="PPI_Ypi1"/>
    <property type="match status" value="1"/>
</dbReference>
<dbReference type="PANTHER" id="PTHR20835">
    <property type="entry name" value="E3 UBIQUITIN-PROTEIN LIGASE PPP1R11-RELATED"/>
    <property type="match status" value="1"/>
</dbReference>
<reference evidence="5" key="1">
    <citation type="submission" date="2022-11" db="UniProtKB">
        <authorList>
            <consortium name="WormBaseParasite"/>
        </authorList>
    </citation>
    <scope>IDENTIFICATION</scope>
</reference>
<feature type="region of interest" description="Disordered" evidence="3">
    <location>
        <begin position="95"/>
        <end position="123"/>
    </location>
</feature>
<feature type="compositionally biased region" description="Low complexity" evidence="3">
    <location>
        <begin position="7"/>
        <end position="18"/>
    </location>
</feature>
<accession>A0A915KQL2</accession>
<organism evidence="4 5">
    <name type="scientific">Romanomermis culicivorax</name>
    <name type="common">Nematode worm</name>
    <dbReference type="NCBI Taxonomy" id="13658"/>
    <lineage>
        <taxon>Eukaryota</taxon>
        <taxon>Metazoa</taxon>
        <taxon>Ecdysozoa</taxon>
        <taxon>Nematoda</taxon>
        <taxon>Enoplea</taxon>
        <taxon>Dorylaimia</taxon>
        <taxon>Mermithida</taxon>
        <taxon>Mermithoidea</taxon>
        <taxon>Mermithidae</taxon>
        <taxon>Romanomermis</taxon>
    </lineage>
</organism>
<proteinExistence type="predicted"/>
<dbReference type="OMA" id="DEHDESC"/>
<dbReference type="WBParaSite" id="nRc.2.0.1.t41177-RA">
    <property type="protein sequence ID" value="nRc.2.0.1.t41177-RA"/>
    <property type="gene ID" value="nRc.2.0.1.g41177"/>
</dbReference>
<dbReference type="GO" id="GO:0008157">
    <property type="term" value="F:protein phosphatase 1 binding"/>
    <property type="evidence" value="ECO:0007669"/>
    <property type="project" value="TreeGrafter"/>
</dbReference>
<dbReference type="InterPro" id="IPR011107">
    <property type="entry name" value="PPI_Ypi1"/>
</dbReference>
<evidence type="ECO:0000256" key="3">
    <source>
        <dbReference type="SAM" id="MobiDB-lite"/>
    </source>
</evidence>
<protein>
    <recommendedName>
        <fullName evidence="1">E3 ubiquitin-protein ligase PPP1R11</fullName>
    </recommendedName>
    <alternativeName>
        <fullName evidence="2">Protein phosphatase 1 regulatory subunit 11</fullName>
    </alternativeName>
</protein>
<evidence type="ECO:0000256" key="2">
    <source>
        <dbReference type="ARBA" id="ARBA00031039"/>
    </source>
</evidence>
<dbReference type="GO" id="GO:0004865">
    <property type="term" value="F:protein serine/threonine phosphatase inhibitor activity"/>
    <property type="evidence" value="ECO:0007669"/>
    <property type="project" value="InterPro"/>
</dbReference>
<sequence length="123" mass="13750">MCSTQQASCSEEASTVTEASEEIKESTESVCLHLRRPEDRNGVTWSADTVDNEHFDKKKSKCCCIYTKNRAWDESSSGSSTEMECDDCYGHVEAKKKKKTGKKSDSPPENEDNDENKANEPSN</sequence>
<dbReference type="GO" id="GO:0005634">
    <property type="term" value="C:nucleus"/>
    <property type="evidence" value="ECO:0007669"/>
    <property type="project" value="TreeGrafter"/>
</dbReference>
<evidence type="ECO:0000313" key="4">
    <source>
        <dbReference type="Proteomes" id="UP000887565"/>
    </source>
</evidence>
<evidence type="ECO:0000256" key="1">
    <source>
        <dbReference type="ARBA" id="ARBA00021994"/>
    </source>
</evidence>